<dbReference type="SUPFAM" id="SSF56112">
    <property type="entry name" value="Protein kinase-like (PK-like)"/>
    <property type="match status" value="1"/>
</dbReference>
<name>A0A8R1E1W5_CAEJA</name>
<dbReference type="PANTHER" id="PTHR11909">
    <property type="entry name" value="CASEIN KINASE-RELATED"/>
    <property type="match status" value="1"/>
</dbReference>
<evidence type="ECO:0000313" key="1">
    <source>
        <dbReference type="EnsemblMetazoa" id="CJA16481.1"/>
    </source>
</evidence>
<evidence type="ECO:0008006" key="3">
    <source>
        <dbReference type="Google" id="ProtNLM"/>
    </source>
</evidence>
<reference evidence="2" key="1">
    <citation type="submission" date="2010-08" db="EMBL/GenBank/DDBJ databases">
        <authorList>
            <consortium name="Caenorhabditis japonica Sequencing Consortium"/>
            <person name="Wilson R.K."/>
        </authorList>
    </citation>
    <scope>NUCLEOTIDE SEQUENCE [LARGE SCALE GENOMIC DNA]</scope>
    <source>
        <strain evidence="2">DF5081</strain>
    </source>
</reference>
<evidence type="ECO:0000313" key="2">
    <source>
        <dbReference type="Proteomes" id="UP000005237"/>
    </source>
</evidence>
<dbReference type="Gene3D" id="1.10.510.10">
    <property type="entry name" value="Transferase(Phosphotransferase) domain 1"/>
    <property type="match status" value="1"/>
</dbReference>
<reference evidence="1" key="2">
    <citation type="submission" date="2022-06" db="UniProtKB">
        <authorList>
            <consortium name="EnsemblMetazoa"/>
        </authorList>
    </citation>
    <scope>IDENTIFICATION</scope>
    <source>
        <strain evidence="1">DF5081</strain>
    </source>
</reference>
<dbReference type="Proteomes" id="UP000005237">
    <property type="component" value="Unassembled WGS sequence"/>
</dbReference>
<sequence>MARRIRSKNGSFRPERPYASFRGTTRYVSLAAHERKEQGFVDDIWCLFFSLLELVEGLPWKNVVDQDQVYIAKKQFLKNFQSKKLGRNFTLFPQILQNTARTDMPDYERLTDLLRTCCGNCNELDEFEWEQKEESSVGTQSN</sequence>
<accession>A0A8R1E1W5</accession>
<dbReference type="InterPro" id="IPR011009">
    <property type="entry name" value="Kinase-like_dom_sf"/>
</dbReference>
<dbReference type="InterPro" id="IPR050235">
    <property type="entry name" value="CK1_Ser-Thr_kinase"/>
</dbReference>
<keyword evidence="2" id="KW-1185">Reference proteome</keyword>
<dbReference type="EnsemblMetazoa" id="CJA16481.1">
    <property type="protein sequence ID" value="CJA16481.1"/>
    <property type="gene ID" value="WBGene00135684"/>
</dbReference>
<dbReference type="AlphaFoldDB" id="A0A8R1E1W5"/>
<organism evidence="1 2">
    <name type="scientific">Caenorhabditis japonica</name>
    <dbReference type="NCBI Taxonomy" id="281687"/>
    <lineage>
        <taxon>Eukaryota</taxon>
        <taxon>Metazoa</taxon>
        <taxon>Ecdysozoa</taxon>
        <taxon>Nematoda</taxon>
        <taxon>Chromadorea</taxon>
        <taxon>Rhabditida</taxon>
        <taxon>Rhabditina</taxon>
        <taxon>Rhabditomorpha</taxon>
        <taxon>Rhabditoidea</taxon>
        <taxon>Rhabditidae</taxon>
        <taxon>Peloderinae</taxon>
        <taxon>Caenorhabditis</taxon>
    </lineage>
</organism>
<proteinExistence type="predicted"/>
<protein>
    <recommendedName>
        <fullName evidence="3">Protein kinase domain-containing protein</fullName>
    </recommendedName>
</protein>